<feature type="domain" description="Transglycosylase SLT" evidence="3">
    <location>
        <begin position="8"/>
        <end position="132"/>
    </location>
</feature>
<feature type="chain" id="PRO_5045314322" evidence="2">
    <location>
        <begin position="21"/>
        <end position="197"/>
    </location>
</feature>
<proteinExistence type="inferred from homology"/>
<protein>
    <submittedName>
        <fullName evidence="4">Lytic transglycosylase</fullName>
    </submittedName>
</protein>
<keyword evidence="2" id="KW-0732">Signal</keyword>
<name>A0ABQ0PP75_9PROT</name>
<keyword evidence="5" id="KW-1185">Reference proteome</keyword>
<dbReference type="SUPFAM" id="SSF53955">
    <property type="entry name" value="Lysozyme-like"/>
    <property type="match status" value="1"/>
</dbReference>
<dbReference type="GeneID" id="29556365"/>
<feature type="signal peptide" evidence="2">
    <location>
        <begin position="1"/>
        <end position="20"/>
    </location>
</feature>
<dbReference type="InterPro" id="IPR008258">
    <property type="entry name" value="Transglycosylase_SLT_dom_1"/>
</dbReference>
<dbReference type="Gene3D" id="1.10.530.10">
    <property type="match status" value="1"/>
</dbReference>
<accession>A0ABQ0PP75</accession>
<evidence type="ECO:0000259" key="3">
    <source>
        <dbReference type="Pfam" id="PF01464"/>
    </source>
</evidence>
<gene>
    <name evidence="4" type="ORF">AA14337_0741</name>
</gene>
<dbReference type="Proteomes" id="UP001065047">
    <property type="component" value="Unassembled WGS sequence"/>
</dbReference>
<sequence length="197" mass="20971">MAWFALAAACAVFVAPDTTAAIIDQESGGSVLAVHVNGLKTQPAAPHNIEEAVQIAQRYISRGYTVDMGLMQVNSANLPALHASIVDAFVPCSNIHMGATILAADYAEAASRMGGGRAALLAALSAYNTGNFYDGFLNGYVNKYTDVIPAGLVDTAIQQKAERTAKQEQRHVVQVKSVTVSRQRVATTRENQALFFN</sequence>
<comment type="caution">
    <text evidence="4">The sequence shown here is derived from an EMBL/GenBank/DDBJ whole genome shotgun (WGS) entry which is preliminary data.</text>
</comment>
<evidence type="ECO:0000313" key="5">
    <source>
        <dbReference type="Proteomes" id="UP001065047"/>
    </source>
</evidence>
<dbReference type="Pfam" id="PF01464">
    <property type="entry name" value="SLT"/>
    <property type="match status" value="1"/>
</dbReference>
<evidence type="ECO:0000256" key="1">
    <source>
        <dbReference type="ARBA" id="ARBA00009387"/>
    </source>
</evidence>
<reference evidence="4" key="1">
    <citation type="submission" date="2013-04" db="EMBL/GenBank/DDBJ databases">
        <title>The genome sequencing project of 58 acetic acid bacteria.</title>
        <authorList>
            <person name="Okamoto-Kainuma A."/>
            <person name="Ishikawa M."/>
            <person name="Umino S."/>
            <person name="Koizumi Y."/>
            <person name="Shiwa Y."/>
            <person name="Yoshikawa H."/>
            <person name="Matsutani M."/>
            <person name="Matsushita K."/>
        </authorList>
    </citation>
    <scope>NUCLEOTIDE SEQUENCE</scope>
    <source>
        <strain evidence="4">DSM 14337</strain>
    </source>
</reference>
<organism evidence="4 5">
    <name type="scientific">Acetobacter malorum DSM 14337</name>
    <dbReference type="NCBI Taxonomy" id="1307910"/>
    <lineage>
        <taxon>Bacteria</taxon>
        <taxon>Pseudomonadati</taxon>
        <taxon>Pseudomonadota</taxon>
        <taxon>Alphaproteobacteria</taxon>
        <taxon>Acetobacterales</taxon>
        <taxon>Acetobacteraceae</taxon>
        <taxon>Acetobacter</taxon>
    </lineage>
</organism>
<dbReference type="RefSeq" id="WP_061505193.1">
    <property type="nucleotide sequence ID" value="NZ_BAPF01000006.1"/>
</dbReference>
<evidence type="ECO:0000313" key="4">
    <source>
        <dbReference type="EMBL" id="GBQ77184.1"/>
    </source>
</evidence>
<dbReference type="CDD" id="cd16892">
    <property type="entry name" value="LT_VirB1-like"/>
    <property type="match status" value="1"/>
</dbReference>
<dbReference type="EMBL" id="BAPF01000006">
    <property type="protein sequence ID" value="GBQ77184.1"/>
    <property type="molecule type" value="Genomic_DNA"/>
</dbReference>
<comment type="similarity">
    <text evidence="1">Belongs to the virb1 family.</text>
</comment>
<evidence type="ECO:0000256" key="2">
    <source>
        <dbReference type="SAM" id="SignalP"/>
    </source>
</evidence>
<dbReference type="InterPro" id="IPR023346">
    <property type="entry name" value="Lysozyme-like_dom_sf"/>
</dbReference>